<dbReference type="InterPro" id="IPR010611">
    <property type="entry name" value="3D_dom"/>
</dbReference>
<dbReference type="EMBL" id="JAOVQO010000007">
    <property type="protein sequence ID" value="MCU9848069.1"/>
    <property type="molecule type" value="Genomic_DNA"/>
</dbReference>
<keyword evidence="3" id="KW-0456">Lyase</keyword>
<evidence type="ECO:0000256" key="3">
    <source>
        <dbReference type="ARBA" id="ARBA00023239"/>
    </source>
</evidence>
<keyword evidence="8" id="KW-1185">Reference proteome</keyword>
<sequence length="307" mass="32792">MRAASLLDFSGLPGWAADDHAAALAAYAATADLIGADWPTPASGDARAFFEASFTPVEIGALPGLLTGYYEPEIEGRARRGEGFDHPLYAPPADLPANQPWFNRAEIEAGDLLAGRELVWLADRVEAFLAQVQGSVRVRLEDGSVRRFGFAAKNGQPYRSIGQELTRRGAGGPDDGITADGIRAWCRAHPDETPALLRHNPSFVFFRELDLPPDSGPIGAMGRPVTALRSLAVDPEHITLGAPVWVEGGDFATLMVAQDTGSAIKGAQRGDIFCGTGIEAGHRAGDMRISGRLVTLLPRKMAERLAR</sequence>
<evidence type="ECO:0000256" key="4">
    <source>
        <dbReference type="ARBA" id="ARBA00023316"/>
    </source>
</evidence>
<dbReference type="EC" id="4.2.2.n1" evidence="2"/>
<evidence type="ECO:0000259" key="6">
    <source>
        <dbReference type="SMART" id="SM00925"/>
    </source>
</evidence>
<dbReference type="Gene3D" id="2.40.240.50">
    <property type="entry name" value="Barwin-like endoglucanases"/>
    <property type="match status" value="2"/>
</dbReference>
<organism evidence="7 8">
    <name type="scientific">Albidovulum salinarum</name>
    <dbReference type="NCBI Taxonomy" id="2984153"/>
    <lineage>
        <taxon>Bacteria</taxon>
        <taxon>Pseudomonadati</taxon>
        <taxon>Pseudomonadota</taxon>
        <taxon>Alphaproteobacteria</taxon>
        <taxon>Rhodobacterales</taxon>
        <taxon>Paracoccaceae</taxon>
        <taxon>Albidovulum</taxon>
    </lineage>
</organism>
<evidence type="ECO:0000313" key="7">
    <source>
        <dbReference type="EMBL" id="MCU9848069.1"/>
    </source>
</evidence>
<dbReference type="Gene3D" id="2.40.40.10">
    <property type="entry name" value="RlpA-like domain"/>
    <property type="match status" value="2"/>
</dbReference>
<comment type="caution">
    <text evidence="7">The sequence shown here is derived from an EMBL/GenBank/DDBJ whole genome shotgun (WGS) entry which is preliminary data.</text>
</comment>
<feature type="domain" description="Lytic transglycosylase MltA" evidence="6">
    <location>
        <begin position="73"/>
        <end position="207"/>
    </location>
</feature>
<keyword evidence="4" id="KW-0961">Cell wall biogenesis/degradation</keyword>
<evidence type="ECO:0000256" key="1">
    <source>
        <dbReference type="ARBA" id="ARBA00001420"/>
    </source>
</evidence>
<dbReference type="CDD" id="cd14668">
    <property type="entry name" value="mlta_B"/>
    <property type="match status" value="1"/>
</dbReference>
<proteinExistence type="predicted"/>
<dbReference type="InterPro" id="IPR036908">
    <property type="entry name" value="RlpA-like_sf"/>
</dbReference>
<evidence type="ECO:0000256" key="2">
    <source>
        <dbReference type="ARBA" id="ARBA00012587"/>
    </source>
</evidence>
<dbReference type="Pfam" id="PF06725">
    <property type="entry name" value="3D"/>
    <property type="match status" value="1"/>
</dbReference>
<dbReference type="SUPFAM" id="SSF50685">
    <property type="entry name" value="Barwin-like endoglucanases"/>
    <property type="match status" value="1"/>
</dbReference>
<dbReference type="PANTHER" id="PTHR30124">
    <property type="entry name" value="MEMBRANE-BOUND LYTIC MUREIN TRANSGLYCOSYLASE A"/>
    <property type="match status" value="1"/>
</dbReference>
<dbReference type="InterPro" id="IPR005300">
    <property type="entry name" value="MltA_B"/>
</dbReference>
<gene>
    <name evidence="7" type="ORF">OEZ60_08625</name>
</gene>
<dbReference type="Proteomes" id="UP001209535">
    <property type="component" value="Unassembled WGS sequence"/>
</dbReference>
<reference evidence="7 8" key="1">
    <citation type="submission" date="2022-10" db="EMBL/GenBank/DDBJ databases">
        <title>Defluviimonas sp. nov., isolated from ocean surface sediments.</title>
        <authorList>
            <person name="He W."/>
            <person name="Wang L."/>
            <person name="Zhang D.-F."/>
        </authorList>
    </citation>
    <scope>NUCLEOTIDE SEQUENCE [LARGE SCALE GENOMIC DNA]</scope>
    <source>
        <strain evidence="7 8">WL0024</strain>
    </source>
</reference>
<dbReference type="PANTHER" id="PTHR30124:SF0">
    <property type="entry name" value="MEMBRANE-BOUND LYTIC MUREIN TRANSGLYCOSYLASE A"/>
    <property type="match status" value="1"/>
</dbReference>
<dbReference type="PIRSF" id="PIRSF019422">
    <property type="entry name" value="MltA"/>
    <property type="match status" value="1"/>
</dbReference>
<dbReference type="InterPro" id="IPR026044">
    <property type="entry name" value="MltA"/>
</dbReference>
<dbReference type="CDD" id="cd14485">
    <property type="entry name" value="mltA_like_LT_A"/>
    <property type="match status" value="1"/>
</dbReference>
<comment type="catalytic activity">
    <reaction evidence="1">
        <text>Exolytic cleavage of the (1-&gt;4)-beta-glycosidic linkage between N-acetylmuramic acid (MurNAc) and N-acetylglucosamine (GlcNAc) residues in peptidoglycan, from either the reducing or the non-reducing ends of the peptidoglycan chains, with concomitant formation of a 1,6-anhydrobond in the MurNAc residue.</text>
        <dbReference type="EC" id="4.2.2.n1"/>
    </reaction>
</comment>
<evidence type="ECO:0000313" key="8">
    <source>
        <dbReference type="Proteomes" id="UP001209535"/>
    </source>
</evidence>
<name>A0ABT2X293_9RHOB</name>
<dbReference type="SMART" id="SM00925">
    <property type="entry name" value="MltA"/>
    <property type="match status" value="1"/>
</dbReference>
<dbReference type="RefSeq" id="WP_263335122.1">
    <property type="nucleotide sequence ID" value="NZ_JAOVQO010000007.1"/>
</dbReference>
<protein>
    <recommendedName>
        <fullName evidence="2">peptidoglycan lytic exotransglycosylase</fullName>
        <ecNumber evidence="2">4.2.2.n1</ecNumber>
    </recommendedName>
    <alternativeName>
        <fullName evidence="5">Murein hydrolase A</fullName>
    </alternativeName>
</protein>
<accession>A0ABT2X293</accession>
<evidence type="ECO:0000256" key="5">
    <source>
        <dbReference type="ARBA" id="ARBA00030918"/>
    </source>
</evidence>
<dbReference type="Pfam" id="PF03562">
    <property type="entry name" value="MltA"/>
    <property type="match status" value="1"/>
</dbReference>